<organism evidence="2 4">
    <name type="scientific">Paraburkholderia madseniana</name>
    <dbReference type="NCBI Taxonomy" id="2599607"/>
    <lineage>
        <taxon>Bacteria</taxon>
        <taxon>Pseudomonadati</taxon>
        <taxon>Pseudomonadota</taxon>
        <taxon>Betaproteobacteria</taxon>
        <taxon>Burkholderiales</taxon>
        <taxon>Burkholderiaceae</taxon>
        <taxon>Paraburkholderia</taxon>
    </lineage>
</organism>
<dbReference type="RefSeq" id="WP_266261042.1">
    <property type="nucleotide sequence ID" value="NZ_JAMXWF010000039.1"/>
</dbReference>
<evidence type="ECO:0000313" key="2">
    <source>
        <dbReference type="EMBL" id="MDQ6412149.1"/>
    </source>
</evidence>
<evidence type="ECO:0000313" key="3">
    <source>
        <dbReference type="Proteomes" id="UP001209412"/>
    </source>
</evidence>
<reference evidence="2" key="1">
    <citation type="submission" date="2022-06" db="EMBL/GenBank/DDBJ databases">
        <title>PHB producers.</title>
        <authorList>
            <person name="Besaury L."/>
        </authorList>
    </citation>
    <scope>NUCLEOTIDE SEQUENCE</scope>
    <source>
        <strain evidence="2 3">SEWS6</strain>
    </source>
</reference>
<protein>
    <submittedName>
        <fullName evidence="2">Uncharacterized protein</fullName>
    </submittedName>
</protein>
<name>A0AAP5ESN7_9BURK</name>
<keyword evidence="3" id="KW-1185">Reference proteome</keyword>
<dbReference type="EMBL" id="JAPKHW010000039">
    <property type="protein sequence ID" value="MCX4150334.1"/>
    <property type="molecule type" value="Genomic_DNA"/>
</dbReference>
<dbReference type="Proteomes" id="UP001209412">
    <property type="component" value="Unassembled WGS sequence"/>
</dbReference>
<dbReference type="AlphaFoldDB" id="A0AAP5ESN7"/>
<gene>
    <name evidence="2" type="ORF">NIE36_34035</name>
    <name evidence="1" type="ORF">OSB80_34120</name>
</gene>
<dbReference type="EMBL" id="JAMXWF010000039">
    <property type="protein sequence ID" value="MDQ6412149.1"/>
    <property type="molecule type" value="Genomic_DNA"/>
</dbReference>
<proteinExistence type="predicted"/>
<accession>A0AAP5ESN7</accession>
<evidence type="ECO:0000313" key="4">
    <source>
        <dbReference type="Proteomes" id="UP001242288"/>
    </source>
</evidence>
<sequence>MDDEAFLAALVRMYEQALKSAVALPHGERDALVARLDSVRRVSCNFGYEVSDDMNMFFAEYVSDDR</sequence>
<dbReference type="Proteomes" id="UP001242288">
    <property type="component" value="Unassembled WGS sequence"/>
</dbReference>
<comment type="caution">
    <text evidence="2">The sequence shown here is derived from an EMBL/GenBank/DDBJ whole genome shotgun (WGS) entry which is preliminary data.</text>
</comment>
<evidence type="ECO:0000313" key="1">
    <source>
        <dbReference type="EMBL" id="MCX4150334.1"/>
    </source>
</evidence>